<dbReference type="PANTHER" id="PTHR10900">
    <property type="entry name" value="PERIOSTIN-RELATED"/>
    <property type="match status" value="1"/>
</dbReference>
<gene>
    <name evidence="2" type="ORF">HJG54_31105</name>
</gene>
<protein>
    <submittedName>
        <fullName evidence="2">Fasciclin domain-containing protein</fullName>
    </submittedName>
</protein>
<dbReference type="EMBL" id="CP053587">
    <property type="protein sequence ID" value="WNZ27337.1"/>
    <property type="molecule type" value="Genomic_DNA"/>
</dbReference>
<reference evidence="2" key="1">
    <citation type="submission" date="2020-05" db="EMBL/GenBank/DDBJ databases">
        <authorList>
            <person name="Zhu T."/>
            <person name="Keshari N."/>
            <person name="Lu X."/>
        </authorList>
    </citation>
    <scope>NUCLEOTIDE SEQUENCE</scope>
    <source>
        <strain evidence="2">NK1-12</strain>
    </source>
</reference>
<dbReference type="SUPFAM" id="SSF82153">
    <property type="entry name" value="FAS1 domain"/>
    <property type="match status" value="1"/>
</dbReference>
<dbReference type="Gene3D" id="2.30.180.10">
    <property type="entry name" value="FAS1 domain"/>
    <property type="match status" value="1"/>
</dbReference>
<proteinExistence type="predicted"/>
<sequence>MPDLLETAAQAGSFKTLLSAIETAELADILKSPGPFTVLAPSDEAFAQLADSTLDDLKQDPSKLKQVLFYHVLYGDVRSDDLAEIHEAPTVEGSVVIVEQQNGIKVNDIPVVQTDILADNGVIHVIDGVLMPTILSPE</sequence>
<feature type="domain" description="FAS1" evidence="1">
    <location>
        <begin position="1"/>
        <end position="130"/>
    </location>
</feature>
<dbReference type="InterPro" id="IPR000782">
    <property type="entry name" value="FAS1_domain"/>
</dbReference>
<dbReference type="InterPro" id="IPR036378">
    <property type="entry name" value="FAS1_dom_sf"/>
</dbReference>
<organism evidence="2">
    <name type="scientific">Leptolyngbya sp. NK1-12</name>
    <dbReference type="NCBI Taxonomy" id="2547451"/>
    <lineage>
        <taxon>Bacteria</taxon>
        <taxon>Bacillati</taxon>
        <taxon>Cyanobacteriota</taxon>
        <taxon>Cyanophyceae</taxon>
        <taxon>Leptolyngbyales</taxon>
        <taxon>Leptolyngbyaceae</taxon>
        <taxon>Leptolyngbya group</taxon>
        <taxon>Leptolyngbya</taxon>
    </lineage>
</organism>
<dbReference type="PROSITE" id="PS50213">
    <property type="entry name" value="FAS1"/>
    <property type="match status" value="1"/>
</dbReference>
<dbReference type="Pfam" id="PF02469">
    <property type="entry name" value="Fasciclin"/>
    <property type="match status" value="1"/>
</dbReference>
<evidence type="ECO:0000313" key="2">
    <source>
        <dbReference type="EMBL" id="WNZ27337.1"/>
    </source>
</evidence>
<dbReference type="FunFam" id="2.30.180.10:FF:000014">
    <property type="entry name" value="Stabilin 1"/>
    <property type="match status" value="1"/>
</dbReference>
<accession>A0AA96WK15</accession>
<name>A0AA96WK15_9CYAN</name>
<dbReference type="PANTHER" id="PTHR10900:SF77">
    <property type="entry name" value="FI19380P1"/>
    <property type="match status" value="1"/>
</dbReference>
<evidence type="ECO:0000259" key="1">
    <source>
        <dbReference type="PROSITE" id="PS50213"/>
    </source>
</evidence>
<dbReference type="AlphaFoldDB" id="A0AA96WK15"/>
<dbReference type="InterPro" id="IPR050904">
    <property type="entry name" value="Adhesion/Biosynth-related"/>
</dbReference>
<dbReference type="RefSeq" id="WP_316436998.1">
    <property type="nucleotide sequence ID" value="NZ_CP053587.1"/>
</dbReference>
<dbReference type="SMART" id="SM00554">
    <property type="entry name" value="FAS1"/>
    <property type="match status" value="1"/>
</dbReference>